<dbReference type="PANTHER" id="PTHR43791">
    <property type="entry name" value="PERMEASE-RELATED"/>
    <property type="match status" value="1"/>
</dbReference>
<dbReference type="Pfam" id="PF07690">
    <property type="entry name" value="MFS_1"/>
    <property type="match status" value="1"/>
</dbReference>
<dbReference type="AlphaFoldDB" id="A0AAJ0B9K4"/>
<dbReference type="FunFam" id="1.20.1250.20:FF:000068">
    <property type="entry name" value="MFS general substrate transporter"/>
    <property type="match status" value="1"/>
</dbReference>
<keyword evidence="4 6" id="KW-1133">Transmembrane helix</keyword>
<dbReference type="InterPro" id="IPR020846">
    <property type="entry name" value="MFS_dom"/>
</dbReference>
<dbReference type="SUPFAM" id="SSF103473">
    <property type="entry name" value="MFS general substrate transporter"/>
    <property type="match status" value="1"/>
</dbReference>
<feature type="transmembrane region" description="Helical" evidence="6">
    <location>
        <begin position="178"/>
        <end position="199"/>
    </location>
</feature>
<accession>A0AAJ0B9K4</accession>
<protein>
    <submittedName>
        <fullName evidence="8">High-affinity nicotinic acid transporter</fullName>
    </submittedName>
</protein>
<organism evidence="8 9">
    <name type="scientific">Echria macrotheca</name>
    <dbReference type="NCBI Taxonomy" id="438768"/>
    <lineage>
        <taxon>Eukaryota</taxon>
        <taxon>Fungi</taxon>
        <taxon>Dikarya</taxon>
        <taxon>Ascomycota</taxon>
        <taxon>Pezizomycotina</taxon>
        <taxon>Sordariomycetes</taxon>
        <taxon>Sordariomycetidae</taxon>
        <taxon>Sordariales</taxon>
        <taxon>Schizotheciaceae</taxon>
        <taxon>Echria</taxon>
    </lineage>
</organism>
<evidence type="ECO:0000256" key="3">
    <source>
        <dbReference type="ARBA" id="ARBA00022692"/>
    </source>
</evidence>
<feature type="transmembrane region" description="Helical" evidence="6">
    <location>
        <begin position="437"/>
        <end position="457"/>
    </location>
</feature>
<evidence type="ECO:0000259" key="7">
    <source>
        <dbReference type="PROSITE" id="PS50850"/>
    </source>
</evidence>
<dbReference type="PANTHER" id="PTHR43791:SF57">
    <property type="entry name" value="MAJOR FACILITATOR SUPERFAMILY (MFS) PROFILE DOMAIN-CONTAINING PROTEIN"/>
    <property type="match status" value="1"/>
</dbReference>
<keyword evidence="3 6" id="KW-0812">Transmembrane</keyword>
<feature type="transmembrane region" description="Helical" evidence="6">
    <location>
        <begin position="320"/>
        <end position="337"/>
    </location>
</feature>
<feature type="transmembrane region" description="Helical" evidence="6">
    <location>
        <begin position="211"/>
        <end position="233"/>
    </location>
</feature>
<dbReference type="GO" id="GO:0016020">
    <property type="term" value="C:membrane"/>
    <property type="evidence" value="ECO:0007669"/>
    <property type="project" value="UniProtKB-SubCell"/>
</dbReference>
<dbReference type="Gene3D" id="1.20.1250.20">
    <property type="entry name" value="MFS general substrate transporter like domains"/>
    <property type="match status" value="2"/>
</dbReference>
<dbReference type="EMBL" id="MU839836">
    <property type="protein sequence ID" value="KAK1754201.1"/>
    <property type="molecule type" value="Genomic_DNA"/>
</dbReference>
<keyword evidence="9" id="KW-1185">Reference proteome</keyword>
<feature type="transmembrane region" description="Helical" evidence="6">
    <location>
        <begin position="118"/>
        <end position="136"/>
    </location>
</feature>
<comment type="subcellular location">
    <subcellularLocation>
        <location evidence="1">Membrane</location>
        <topology evidence="1">Multi-pass membrane protein</topology>
    </subcellularLocation>
</comment>
<evidence type="ECO:0000256" key="5">
    <source>
        <dbReference type="ARBA" id="ARBA00023136"/>
    </source>
</evidence>
<name>A0AAJ0B9K4_9PEZI</name>
<feature type="transmembrane region" description="Helical" evidence="6">
    <location>
        <begin position="371"/>
        <end position="391"/>
    </location>
</feature>
<dbReference type="FunFam" id="1.20.1250.20:FF:000034">
    <property type="entry name" value="MFS general substrate transporter"/>
    <property type="match status" value="1"/>
</dbReference>
<evidence type="ECO:0000313" key="9">
    <source>
        <dbReference type="Proteomes" id="UP001239445"/>
    </source>
</evidence>
<sequence length="498" mass="55587">MEEKKAAALSAEETSAAPSLNNNTAIISSDEETQGWSTQATKRLLWRLDWHIIPFMSLIYLLCFLDRTNIGNARLDNLEQDLGLKGVQYNDCLAVLFPFYIAAEIPSNMMMKRVRPSVWLTFIMVCWSAAMIGQGFVRNYTQLMVTRALLGVFEGGLFPGVNYYITQWYCRHECGFRMALFFSAATLAGAFGGILARGIAEMSGVGGMAAWQWIFVLEGLLSILVSFTAYWFIFDYPGTARFLTEPERSEVQRRLKEDHGHLSNDFDLKYVFQAIKDWKIYIHMLICMAGFCPIYSFSLFLPTIIKNMGYTANNAQLMSVPPYVCACFFTIAASWFADRARQRAVFMLGFQLVGIAGFSMLVATANPSVQYAGTVLAAIGIYPQIPLGLAWNSGNIGGSLKRGTGIAMQVMGGNCGGIIASYVYLSRDGPRFITGHSILIGFVGMAFFLTSFMTIWCRRENARRDALTGSSGPQELTEEQKALERELADDVPWFRFTV</sequence>
<dbReference type="InterPro" id="IPR036259">
    <property type="entry name" value="MFS_trans_sf"/>
</dbReference>
<evidence type="ECO:0000313" key="8">
    <source>
        <dbReference type="EMBL" id="KAK1754201.1"/>
    </source>
</evidence>
<feature type="transmembrane region" description="Helical" evidence="6">
    <location>
        <begin position="344"/>
        <end position="365"/>
    </location>
</feature>
<keyword evidence="5 6" id="KW-0472">Membrane</keyword>
<feature type="transmembrane region" description="Helical" evidence="6">
    <location>
        <begin position="148"/>
        <end position="166"/>
    </location>
</feature>
<proteinExistence type="predicted"/>
<feature type="transmembrane region" description="Helical" evidence="6">
    <location>
        <begin position="403"/>
        <end position="425"/>
    </location>
</feature>
<feature type="transmembrane region" description="Helical" evidence="6">
    <location>
        <begin position="280"/>
        <end position="300"/>
    </location>
</feature>
<dbReference type="InterPro" id="IPR011701">
    <property type="entry name" value="MFS"/>
</dbReference>
<dbReference type="Proteomes" id="UP001239445">
    <property type="component" value="Unassembled WGS sequence"/>
</dbReference>
<feature type="domain" description="Major facilitator superfamily (MFS) profile" evidence="7">
    <location>
        <begin position="52"/>
        <end position="453"/>
    </location>
</feature>
<keyword evidence="2" id="KW-0813">Transport</keyword>
<evidence type="ECO:0000256" key="2">
    <source>
        <dbReference type="ARBA" id="ARBA00022448"/>
    </source>
</evidence>
<dbReference type="GO" id="GO:0022857">
    <property type="term" value="F:transmembrane transporter activity"/>
    <property type="evidence" value="ECO:0007669"/>
    <property type="project" value="InterPro"/>
</dbReference>
<evidence type="ECO:0000256" key="6">
    <source>
        <dbReference type="SAM" id="Phobius"/>
    </source>
</evidence>
<dbReference type="PROSITE" id="PS50850">
    <property type="entry name" value="MFS"/>
    <property type="match status" value="1"/>
</dbReference>
<evidence type="ECO:0000256" key="4">
    <source>
        <dbReference type="ARBA" id="ARBA00022989"/>
    </source>
</evidence>
<comment type="caution">
    <text evidence="8">The sequence shown here is derived from an EMBL/GenBank/DDBJ whole genome shotgun (WGS) entry which is preliminary data.</text>
</comment>
<evidence type="ECO:0000256" key="1">
    <source>
        <dbReference type="ARBA" id="ARBA00004141"/>
    </source>
</evidence>
<gene>
    <name evidence="8" type="ORF">QBC47DRAFT_462109</name>
</gene>
<reference evidence="8" key="1">
    <citation type="submission" date="2023-06" db="EMBL/GenBank/DDBJ databases">
        <title>Genome-scale phylogeny and comparative genomics of the fungal order Sordariales.</title>
        <authorList>
            <consortium name="Lawrence Berkeley National Laboratory"/>
            <person name="Hensen N."/>
            <person name="Bonometti L."/>
            <person name="Westerberg I."/>
            <person name="Brannstrom I.O."/>
            <person name="Guillou S."/>
            <person name="Cros-Aarteil S."/>
            <person name="Calhoun S."/>
            <person name="Haridas S."/>
            <person name="Kuo A."/>
            <person name="Mondo S."/>
            <person name="Pangilinan J."/>
            <person name="Riley R."/>
            <person name="Labutti K."/>
            <person name="Andreopoulos B."/>
            <person name="Lipzen A."/>
            <person name="Chen C."/>
            <person name="Yanf M."/>
            <person name="Daum C."/>
            <person name="Ng V."/>
            <person name="Clum A."/>
            <person name="Steindorff A."/>
            <person name="Ohm R."/>
            <person name="Martin F."/>
            <person name="Silar P."/>
            <person name="Natvig D."/>
            <person name="Lalanne C."/>
            <person name="Gautier V."/>
            <person name="Ament-Velasquez S.L."/>
            <person name="Kruys A."/>
            <person name="Hutchinson M.I."/>
            <person name="Powell A.J."/>
            <person name="Barry K."/>
            <person name="Miller A.N."/>
            <person name="Grigoriev I.V."/>
            <person name="Debuchy R."/>
            <person name="Gladieux P."/>
            <person name="Thoren M.H."/>
            <person name="Johannesson H."/>
        </authorList>
    </citation>
    <scope>NUCLEOTIDE SEQUENCE</scope>
    <source>
        <strain evidence="8">PSN4</strain>
    </source>
</reference>